<accession>A0A6G1IZ85</accession>
<feature type="compositionally biased region" description="Polar residues" evidence="1">
    <location>
        <begin position="198"/>
        <end position="222"/>
    </location>
</feature>
<evidence type="ECO:0000256" key="1">
    <source>
        <dbReference type="SAM" id="MobiDB-lite"/>
    </source>
</evidence>
<keyword evidence="3" id="KW-1185">Reference proteome</keyword>
<name>A0A6G1IZ85_9PLEO</name>
<sequence>MGEQNPSGPSSFMSNLDGQQDSLLPLNFSNTGTLDWLFDQYPSGTNGLPSSQLVGYNPTFSIVQTDQNMPDRTTAPAKPNIDCPWFKAAMAMHRPRTCRNPKLPHMTDVRRHMSRGRRPHVPFLRQCRTCKKIFLDQGVFENQHGCDGEHCTDHPVDDNPDAQWRELYSISCRELGNMYEVGDLTTPQVPMQTPMQLPAQTQSPIPAQVASSIPTQAQSPARSQMDPIHSTEPATDHPQPLPSSRARVRTYEFSPWELLLDSDSDDARNQPVPSDC</sequence>
<dbReference type="AlphaFoldDB" id="A0A6G1IZ85"/>
<dbReference type="OrthoDB" id="3800899at2759"/>
<proteinExistence type="predicted"/>
<protein>
    <submittedName>
        <fullName evidence="2">Uncharacterized protein</fullName>
    </submittedName>
</protein>
<evidence type="ECO:0000313" key="2">
    <source>
        <dbReference type="EMBL" id="KAF2683199.1"/>
    </source>
</evidence>
<organism evidence="2 3">
    <name type="scientific">Lentithecium fluviatile CBS 122367</name>
    <dbReference type="NCBI Taxonomy" id="1168545"/>
    <lineage>
        <taxon>Eukaryota</taxon>
        <taxon>Fungi</taxon>
        <taxon>Dikarya</taxon>
        <taxon>Ascomycota</taxon>
        <taxon>Pezizomycotina</taxon>
        <taxon>Dothideomycetes</taxon>
        <taxon>Pleosporomycetidae</taxon>
        <taxon>Pleosporales</taxon>
        <taxon>Massarineae</taxon>
        <taxon>Lentitheciaceae</taxon>
        <taxon>Lentithecium</taxon>
    </lineage>
</organism>
<reference evidence="2" key="1">
    <citation type="journal article" date="2020" name="Stud. Mycol.">
        <title>101 Dothideomycetes genomes: a test case for predicting lifestyles and emergence of pathogens.</title>
        <authorList>
            <person name="Haridas S."/>
            <person name="Albert R."/>
            <person name="Binder M."/>
            <person name="Bloem J."/>
            <person name="Labutti K."/>
            <person name="Salamov A."/>
            <person name="Andreopoulos B."/>
            <person name="Baker S."/>
            <person name="Barry K."/>
            <person name="Bills G."/>
            <person name="Bluhm B."/>
            <person name="Cannon C."/>
            <person name="Castanera R."/>
            <person name="Culley D."/>
            <person name="Daum C."/>
            <person name="Ezra D."/>
            <person name="Gonzalez J."/>
            <person name="Henrissat B."/>
            <person name="Kuo A."/>
            <person name="Liang C."/>
            <person name="Lipzen A."/>
            <person name="Lutzoni F."/>
            <person name="Magnuson J."/>
            <person name="Mondo S."/>
            <person name="Nolan M."/>
            <person name="Ohm R."/>
            <person name="Pangilinan J."/>
            <person name="Park H.-J."/>
            <person name="Ramirez L."/>
            <person name="Alfaro M."/>
            <person name="Sun H."/>
            <person name="Tritt A."/>
            <person name="Yoshinaga Y."/>
            <person name="Zwiers L.-H."/>
            <person name="Turgeon B."/>
            <person name="Goodwin S."/>
            <person name="Spatafora J."/>
            <person name="Crous P."/>
            <person name="Grigoriev I."/>
        </authorList>
    </citation>
    <scope>NUCLEOTIDE SEQUENCE</scope>
    <source>
        <strain evidence="2">CBS 122367</strain>
    </source>
</reference>
<gene>
    <name evidence="2" type="ORF">K458DRAFT_51715</name>
</gene>
<feature type="region of interest" description="Disordered" evidence="1">
    <location>
        <begin position="198"/>
        <end position="248"/>
    </location>
</feature>
<evidence type="ECO:0000313" key="3">
    <source>
        <dbReference type="Proteomes" id="UP000799291"/>
    </source>
</evidence>
<dbReference type="Proteomes" id="UP000799291">
    <property type="component" value="Unassembled WGS sequence"/>
</dbReference>
<dbReference type="EMBL" id="MU005585">
    <property type="protein sequence ID" value="KAF2683199.1"/>
    <property type="molecule type" value="Genomic_DNA"/>
</dbReference>
<feature type="region of interest" description="Disordered" evidence="1">
    <location>
        <begin position="257"/>
        <end position="276"/>
    </location>
</feature>